<comment type="caution">
    <text evidence="2">The sequence shown here is derived from an EMBL/GenBank/DDBJ whole genome shotgun (WGS) entry which is preliminary data.</text>
</comment>
<feature type="region of interest" description="Disordered" evidence="1">
    <location>
        <begin position="303"/>
        <end position="332"/>
    </location>
</feature>
<dbReference type="VEuPathDB" id="FungiDB:TAPDE_002158"/>
<reference evidence="2 3" key="1">
    <citation type="journal article" date="2013" name="MBio">
        <title>Genome sequencing of the plant pathogen Taphrina deformans, the causal agent of peach leaf curl.</title>
        <authorList>
            <person name="Cisse O.H."/>
            <person name="Almeida J.M.G.C.F."/>
            <person name="Fonseca A."/>
            <person name="Kumar A.A."/>
            <person name="Salojaervi J."/>
            <person name="Overmyer K."/>
            <person name="Hauser P.M."/>
            <person name="Pagni M."/>
        </authorList>
    </citation>
    <scope>NUCLEOTIDE SEQUENCE [LARGE SCALE GENOMIC DNA]</scope>
    <source>
        <strain evidence="3">PYCC 5710 / ATCC 11124 / CBS 356.35 / IMI 108563 / JCM 9778 / NBRC 8474</strain>
    </source>
</reference>
<proteinExistence type="predicted"/>
<evidence type="ECO:0008006" key="4">
    <source>
        <dbReference type="Google" id="ProtNLM"/>
    </source>
</evidence>
<protein>
    <recommendedName>
        <fullName evidence="4">Pentatricopeptide repeat protein</fullName>
    </recommendedName>
</protein>
<evidence type="ECO:0000313" key="3">
    <source>
        <dbReference type="Proteomes" id="UP000013776"/>
    </source>
</evidence>
<name>R4XFX4_TAPDE</name>
<keyword evidence="3" id="KW-1185">Reference proteome</keyword>
<evidence type="ECO:0000313" key="2">
    <source>
        <dbReference type="EMBL" id="CCG82274.1"/>
    </source>
</evidence>
<evidence type="ECO:0000256" key="1">
    <source>
        <dbReference type="SAM" id="MobiDB-lite"/>
    </source>
</evidence>
<dbReference type="EMBL" id="CAHR02000076">
    <property type="protein sequence ID" value="CCG82274.1"/>
    <property type="molecule type" value="Genomic_DNA"/>
</dbReference>
<sequence length="332" mass="37042">MRLPRAIAALAGPSTPELQKSFLKDLKQAFRDRVQQRAPPLNSNINDHLQNILQAKSTLNNVTKQDFDHLSAGSAARALYMEGKLTNNTLYDLLGRSTTKHDLDTVRAYALKSGMDLMNQHTNLSARYAARLLHVGCLQDVGHMIEKNTKQWIMSPSAHVVLIQYTCRSQRGFEGARQIFNHLLAHDPENLTTPLVRTMLRESIRANHLPTVTHCLDLDIRSANGQEAGLARWLVQRNEYATAFNVLMRAEPARAKEGSVGLELAQALIESQDYSFARRVLTWVEGRYVLSLQAALRRLEEELQSKRGSRAGSESSRTGVGESHGAAKVQLA</sequence>
<dbReference type="AlphaFoldDB" id="R4XFX4"/>
<dbReference type="Proteomes" id="UP000013776">
    <property type="component" value="Unassembled WGS sequence"/>
</dbReference>
<accession>R4XFX4</accession>
<gene>
    <name evidence="2" type="ORF">TAPDE_002158</name>
</gene>
<organism evidence="2 3">
    <name type="scientific">Taphrina deformans (strain PYCC 5710 / ATCC 11124 / CBS 356.35 / IMI 108563 / JCM 9778 / NBRC 8474)</name>
    <name type="common">Peach leaf curl fungus</name>
    <name type="synonym">Lalaria deformans</name>
    <dbReference type="NCBI Taxonomy" id="1097556"/>
    <lineage>
        <taxon>Eukaryota</taxon>
        <taxon>Fungi</taxon>
        <taxon>Dikarya</taxon>
        <taxon>Ascomycota</taxon>
        <taxon>Taphrinomycotina</taxon>
        <taxon>Taphrinomycetes</taxon>
        <taxon>Taphrinales</taxon>
        <taxon>Taphrinaceae</taxon>
        <taxon>Taphrina</taxon>
    </lineage>
</organism>